<name>A0A6J4RRM9_9ACTN</name>
<dbReference type="PROSITE" id="PS51819">
    <property type="entry name" value="VOC"/>
    <property type="match status" value="1"/>
</dbReference>
<reference evidence="2" key="1">
    <citation type="submission" date="2020-02" db="EMBL/GenBank/DDBJ databases">
        <authorList>
            <person name="Meier V. D."/>
        </authorList>
    </citation>
    <scope>NUCLEOTIDE SEQUENCE</scope>
    <source>
        <strain evidence="2">AVDCRST_MAG12</strain>
    </source>
</reference>
<dbReference type="SUPFAM" id="SSF54593">
    <property type="entry name" value="Glyoxalase/Bleomycin resistance protein/Dihydroxybiphenyl dioxygenase"/>
    <property type="match status" value="1"/>
</dbReference>
<dbReference type="InterPro" id="IPR037523">
    <property type="entry name" value="VOC_core"/>
</dbReference>
<evidence type="ECO:0000313" key="2">
    <source>
        <dbReference type="EMBL" id="CAA9476068.1"/>
    </source>
</evidence>
<dbReference type="PANTHER" id="PTHR36503">
    <property type="entry name" value="BLR2520 PROTEIN"/>
    <property type="match status" value="1"/>
</dbReference>
<sequence>MEQRLTIVTVGVDNLATMRDFYVERFGWTLAAENKDIVFFKLNGVLLSFFEKEDLARDARVEAAAVGSKPFSLAHNVRTEKEVDELFASLESRGVEIVKRPEKTFFGAYGGYVADVEGNLWDIACNPYIELDERGDVVLHRDIKHLEQ</sequence>
<gene>
    <name evidence="2" type="ORF">AVDCRST_MAG12-1170</name>
</gene>
<dbReference type="InterPro" id="IPR029068">
    <property type="entry name" value="Glyas_Bleomycin-R_OHBP_Dase"/>
</dbReference>
<dbReference type="InterPro" id="IPR004360">
    <property type="entry name" value="Glyas_Fos-R_dOase_dom"/>
</dbReference>
<protein>
    <recommendedName>
        <fullName evidence="1">VOC domain-containing protein</fullName>
    </recommendedName>
</protein>
<dbReference type="Pfam" id="PF00903">
    <property type="entry name" value="Glyoxalase"/>
    <property type="match status" value="1"/>
</dbReference>
<evidence type="ECO:0000259" key="1">
    <source>
        <dbReference type="PROSITE" id="PS51819"/>
    </source>
</evidence>
<organism evidence="2">
    <name type="scientific">uncultured Rubrobacteraceae bacterium</name>
    <dbReference type="NCBI Taxonomy" id="349277"/>
    <lineage>
        <taxon>Bacteria</taxon>
        <taxon>Bacillati</taxon>
        <taxon>Actinomycetota</taxon>
        <taxon>Rubrobacteria</taxon>
        <taxon>Rubrobacterales</taxon>
        <taxon>Rubrobacteraceae</taxon>
        <taxon>environmental samples</taxon>
    </lineage>
</organism>
<dbReference type="AlphaFoldDB" id="A0A6J4RRM9"/>
<accession>A0A6J4RRM9</accession>
<feature type="domain" description="VOC" evidence="1">
    <location>
        <begin position="4"/>
        <end position="126"/>
    </location>
</feature>
<dbReference type="EMBL" id="CADCVK010000189">
    <property type="protein sequence ID" value="CAA9476068.1"/>
    <property type="molecule type" value="Genomic_DNA"/>
</dbReference>
<proteinExistence type="predicted"/>
<dbReference type="PANTHER" id="PTHR36503:SF1">
    <property type="entry name" value="BLR2520 PROTEIN"/>
    <property type="match status" value="1"/>
</dbReference>
<dbReference type="Gene3D" id="3.10.180.10">
    <property type="entry name" value="2,3-Dihydroxybiphenyl 1,2-Dioxygenase, domain 1"/>
    <property type="match status" value="1"/>
</dbReference>